<sequence length="83" mass="9124">MEGPRSSGRGDPRAERQGRPFGATAGSRAERRTAMTERAPRNQASRRETWRGDPSPRFLASLAPWRFFCGSGATSRSGARRSS</sequence>
<evidence type="ECO:0000256" key="1">
    <source>
        <dbReference type="SAM" id="MobiDB-lite"/>
    </source>
</evidence>
<dbReference type="Proteomes" id="UP000295781">
    <property type="component" value="Chromosome"/>
</dbReference>
<gene>
    <name evidence="2" type="ORF">SOCEGT47_006140</name>
</gene>
<proteinExistence type="predicted"/>
<reference evidence="2 3" key="1">
    <citation type="submission" date="2015-09" db="EMBL/GenBank/DDBJ databases">
        <title>Sorangium comparison.</title>
        <authorList>
            <person name="Zaburannyi N."/>
            <person name="Bunk B."/>
            <person name="Overmann J."/>
            <person name="Mueller R."/>
        </authorList>
    </citation>
    <scope>NUCLEOTIDE SEQUENCE [LARGE SCALE GENOMIC DNA]</scope>
    <source>
        <strain evidence="2 3">So ceGT47</strain>
    </source>
</reference>
<feature type="region of interest" description="Disordered" evidence="1">
    <location>
        <begin position="1"/>
        <end position="56"/>
    </location>
</feature>
<organism evidence="2 3">
    <name type="scientific">Sorangium cellulosum</name>
    <name type="common">Polyangium cellulosum</name>
    <dbReference type="NCBI Taxonomy" id="56"/>
    <lineage>
        <taxon>Bacteria</taxon>
        <taxon>Pseudomonadati</taxon>
        <taxon>Myxococcota</taxon>
        <taxon>Polyangia</taxon>
        <taxon>Polyangiales</taxon>
        <taxon>Polyangiaceae</taxon>
        <taxon>Sorangium</taxon>
    </lineage>
</organism>
<feature type="compositionally biased region" description="Basic and acidic residues" evidence="1">
    <location>
        <begin position="8"/>
        <end position="18"/>
    </location>
</feature>
<dbReference type="EMBL" id="CP012670">
    <property type="protein sequence ID" value="AUX20150.1"/>
    <property type="molecule type" value="Genomic_DNA"/>
</dbReference>
<accession>A0A4P2PUA6</accession>
<evidence type="ECO:0000313" key="2">
    <source>
        <dbReference type="EMBL" id="AUX20150.1"/>
    </source>
</evidence>
<evidence type="ECO:0000313" key="3">
    <source>
        <dbReference type="Proteomes" id="UP000295781"/>
    </source>
</evidence>
<name>A0A4P2PUA6_SORCE</name>
<feature type="compositionally biased region" description="Basic and acidic residues" evidence="1">
    <location>
        <begin position="28"/>
        <end position="51"/>
    </location>
</feature>
<dbReference type="AlphaFoldDB" id="A0A4P2PUA6"/>
<protein>
    <submittedName>
        <fullName evidence="2">Uncharacterized protein</fullName>
    </submittedName>
</protein>